<dbReference type="Gene3D" id="6.20.10.30">
    <property type="match status" value="1"/>
</dbReference>
<evidence type="ECO:0000256" key="9">
    <source>
        <dbReference type="ARBA" id="ARBA00022842"/>
    </source>
</evidence>
<keyword evidence="17" id="KW-1185">Reference proteome</keyword>
<dbReference type="PROSITE" id="PS50172">
    <property type="entry name" value="BRCT"/>
    <property type="match status" value="1"/>
</dbReference>
<sequence length="673" mass="73384">MDRDTARERIRELKAQIELHNYEYYVLDSPRIADAAFDALMRELKSLENEFADLVTPDSPTQRVSGTPLGGFTTVRHRVPMLSLSNMFSEEDVVLFDARVRRALGRDDPVEYLTEVKMDGLAISLRYEKGLLVEGSTRGDGATGEDVTANVRTVRSIPMNLGSMRGRIPALVEIRGEMVMFRRDFEALNAARAASGDPVFANPRNAAAGTLRQLDPRVTASRPLHLVAYALGETSEDLVLPTQKSLLDWIAGVGFRVSPFVRLVRTPAEMWAVTREISATRSSLPFAADGIVFKVNEISLQRTLGQTAKEPRWASAWKFPPEEKETRLENIIVSIGRTGVATPVAVLTPVEIDGSVVARATLHNDDEVKRLGILIGDTVIVRKAGSVIPEILGPVLFARTGIEHPFIMPAVCPVCGSQLVRIEDEAATKCVNASCPAQVRERLLHWCSKDAMDIQGIGEAVVEQLVTAGLAHDVADLYDLTEEQLLRLERMGSLVARKLLVHLEESKGRGLARVLYAMGVPQVGEVGARDLAQAFGSMETLASATPESLTHVYGIGEKTAENITAFFQEEHNRTLVERLRKAGIHMEGIAAPGAHGPLTGKVFVFTGELSTMARSKAQELVRALGAETSETVSRKVTTLVAGSATGSKTARAQRLKIEILDEQQFLSLVGQGT</sequence>
<dbReference type="PIRSF" id="PIRSF001604">
    <property type="entry name" value="LigA"/>
    <property type="match status" value="1"/>
</dbReference>
<dbReference type="Gene3D" id="1.10.150.20">
    <property type="entry name" value="5' to 3' exonuclease, C-terminal subdomain"/>
    <property type="match status" value="2"/>
</dbReference>
<dbReference type="SMART" id="SM00532">
    <property type="entry name" value="LIGANc"/>
    <property type="match status" value="1"/>
</dbReference>
<dbReference type="InterPro" id="IPR013839">
    <property type="entry name" value="DNAligase_adenylation"/>
</dbReference>
<dbReference type="InterPro" id="IPR004149">
    <property type="entry name" value="Znf_DNAligase_C4"/>
</dbReference>
<proteinExistence type="inferred from homology"/>
<evidence type="ECO:0000256" key="1">
    <source>
        <dbReference type="ARBA" id="ARBA00004067"/>
    </source>
</evidence>
<dbReference type="InterPro" id="IPR003583">
    <property type="entry name" value="Hlx-hairpin-Hlx_DNA-bd_motif"/>
</dbReference>
<dbReference type="AlphaFoldDB" id="A0A398D779"/>
<keyword evidence="10 14" id="KW-0520">NAD</keyword>
<dbReference type="Gene3D" id="1.10.287.610">
    <property type="entry name" value="Helix hairpin bin"/>
    <property type="match status" value="1"/>
</dbReference>
<feature type="binding site" evidence="14">
    <location>
        <begin position="83"/>
        <end position="84"/>
    </location>
    <ligand>
        <name>NAD(+)</name>
        <dbReference type="ChEBI" id="CHEBI:57540"/>
    </ligand>
</feature>
<dbReference type="Proteomes" id="UP000266328">
    <property type="component" value="Unassembled WGS sequence"/>
</dbReference>
<dbReference type="Pfam" id="PF00533">
    <property type="entry name" value="BRCT"/>
    <property type="match status" value="1"/>
</dbReference>
<dbReference type="Gene3D" id="3.30.470.30">
    <property type="entry name" value="DNA ligase/mRNA capping enzyme"/>
    <property type="match status" value="1"/>
</dbReference>
<evidence type="ECO:0000313" key="16">
    <source>
        <dbReference type="EMBL" id="RIE06964.1"/>
    </source>
</evidence>
<evidence type="ECO:0000256" key="7">
    <source>
        <dbReference type="ARBA" id="ARBA00022763"/>
    </source>
</evidence>
<dbReference type="SUPFAM" id="SSF52113">
    <property type="entry name" value="BRCT domain"/>
    <property type="match status" value="1"/>
</dbReference>
<dbReference type="InterPro" id="IPR018239">
    <property type="entry name" value="DNA_ligase_AS"/>
</dbReference>
<dbReference type="SUPFAM" id="SSF56091">
    <property type="entry name" value="DNA ligase/mRNA capping enzyme, catalytic domain"/>
    <property type="match status" value="1"/>
</dbReference>
<feature type="binding site" evidence="14">
    <location>
        <position position="294"/>
    </location>
    <ligand>
        <name>NAD(+)</name>
        <dbReference type="ChEBI" id="CHEBI:57540"/>
    </ligand>
</feature>
<dbReference type="PROSITE" id="PS01055">
    <property type="entry name" value="DNA_LIGASE_N1"/>
    <property type="match status" value="1"/>
</dbReference>
<dbReference type="InterPro" id="IPR010994">
    <property type="entry name" value="RuvA_2-like"/>
</dbReference>
<feature type="binding site" evidence="14">
    <location>
        <position position="412"/>
    </location>
    <ligand>
        <name>Zn(2+)</name>
        <dbReference type="ChEBI" id="CHEBI:29105"/>
    </ligand>
</feature>
<dbReference type="GO" id="GO:0006281">
    <property type="term" value="P:DNA repair"/>
    <property type="evidence" value="ECO:0007669"/>
    <property type="project" value="UniProtKB-KW"/>
</dbReference>
<keyword evidence="11 14" id="KW-0234">DNA repair</keyword>
<dbReference type="EMBL" id="QXIS01000001">
    <property type="protein sequence ID" value="RIE06964.1"/>
    <property type="molecule type" value="Genomic_DNA"/>
</dbReference>
<dbReference type="Pfam" id="PF01653">
    <property type="entry name" value="DNA_ligase_aden"/>
    <property type="match status" value="1"/>
</dbReference>
<dbReference type="GO" id="GO:0003911">
    <property type="term" value="F:DNA ligase (NAD+) activity"/>
    <property type="evidence" value="ECO:0007669"/>
    <property type="project" value="UniProtKB-UniRule"/>
</dbReference>
<feature type="binding site" evidence="14">
    <location>
        <position position="318"/>
    </location>
    <ligand>
        <name>NAD(+)</name>
        <dbReference type="ChEBI" id="CHEBI:57540"/>
    </ligand>
</feature>
<dbReference type="Pfam" id="PF03120">
    <property type="entry name" value="OB_DNA_ligase"/>
    <property type="match status" value="1"/>
</dbReference>
<dbReference type="FunFam" id="2.40.50.140:FF:000012">
    <property type="entry name" value="DNA ligase"/>
    <property type="match status" value="1"/>
</dbReference>
<evidence type="ECO:0000256" key="11">
    <source>
        <dbReference type="ARBA" id="ARBA00023204"/>
    </source>
</evidence>
<evidence type="ECO:0000313" key="17">
    <source>
        <dbReference type="Proteomes" id="UP000266328"/>
    </source>
</evidence>
<dbReference type="HAMAP" id="MF_01588">
    <property type="entry name" value="DNA_ligase_A"/>
    <property type="match status" value="1"/>
</dbReference>
<dbReference type="GO" id="GO:0046872">
    <property type="term" value="F:metal ion binding"/>
    <property type="evidence" value="ECO:0007669"/>
    <property type="project" value="UniProtKB-KW"/>
</dbReference>
<dbReference type="NCBIfam" id="TIGR00575">
    <property type="entry name" value="dnlj"/>
    <property type="match status" value="1"/>
</dbReference>
<dbReference type="SUPFAM" id="SSF47781">
    <property type="entry name" value="RuvA domain 2-like"/>
    <property type="match status" value="1"/>
</dbReference>
<feature type="binding site" evidence="14">
    <location>
        <position position="177"/>
    </location>
    <ligand>
        <name>NAD(+)</name>
        <dbReference type="ChEBI" id="CHEBI:57540"/>
    </ligand>
</feature>
<dbReference type="NCBIfam" id="NF005932">
    <property type="entry name" value="PRK07956.1"/>
    <property type="match status" value="1"/>
</dbReference>
<dbReference type="InterPro" id="IPR001357">
    <property type="entry name" value="BRCT_dom"/>
</dbReference>
<dbReference type="PANTHER" id="PTHR23389">
    <property type="entry name" value="CHROMOSOME TRANSMISSION FIDELITY FACTOR 18"/>
    <property type="match status" value="1"/>
</dbReference>
<dbReference type="FunFam" id="3.30.470.30:FF:000001">
    <property type="entry name" value="DNA ligase"/>
    <property type="match status" value="1"/>
</dbReference>
<feature type="binding site" evidence="14">
    <location>
        <begin position="34"/>
        <end position="38"/>
    </location>
    <ligand>
        <name>NAD(+)</name>
        <dbReference type="ChEBI" id="CHEBI:57540"/>
    </ligand>
</feature>
<gene>
    <name evidence="14 16" type="primary">ligA</name>
    <name evidence="16" type="ORF">SMC7_00315</name>
</gene>
<dbReference type="GO" id="GO:0003677">
    <property type="term" value="F:DNA binding"/>
    <property type="evidence" value="ECO:0007669"/>
    <property type="project" value="InterPro"/>
</dbReference>
<dbReference type="SMART" id="SM00278">
    <property type="entry name" value="HhH1"/>
    <property type="match status" value="4"/>
</dbReference>
<feature type="domain" description="BRCT" evidence="15">
    <location>
        <begin position="593"/>
        <end position="673"/>
    </location>
</feature>
<evidence type="ECO:0000256" key="3">
    <source>
        <dbReference type="ARBA" id="ARBA00013308"/>
    </source>
</evidence>
<dbReference type="Gene3D" id="3.40.50.10190">
    <property type="entry name" value="BRCT domain"/>
    <property type="match status" value="1"/>
</dbReference>
<dbReference type="SUPFAM" id="SSF50249">
    <property type="entry name" value="Nucleic acid-binding proteins"/>
    <property type="match status" value="1"/>
</dbReference>
<keyword evidence="6 14" id="KW-0479">Metal-binding</keyword>
<dbReference type="Gene3D" id="2.40.50.140">
    <property type="entry name" value="Nucleic acid-binding proteins"/>
    <property type="match status" value="1"/>
</dbReference>
<dbReference type="RefSeq" id="WP_119088395.1">
    <property type="nucleotide sequence ID" value="NZ_QXIS01000001.1"/>
</dbReference>
<comment type="caution">
    <text evidence="16">The sequence shown here is derived from an EMBL/GenBank/DDBJ whole genome shotgun (WGS) entry which is preliminary data.</text>
</comment>
<evidence type="ECO:0000256" key="4">
    <source>
        <dbReference type="ARBA" id="ARBA00022598"/>
    </source>
</evidence>
<evidence type="ECO:0000256" key="8">
    <source>
        <dbReference type="ARBA" id="ARBA00022833"/>
    </source>
</evidence>
<feature type="binding site" evidence="14">
    <location>
        <position position="115"/>
    </location>
    <ligand>
        <name>NAD(+)</name>
        <dbReference type="ChEBI" id="CHEBI:57540"/>
    </ligand>
</feature>
<dbReference type="InterPro" id="IPR041663">
    <property type="entry name" value="DisA/LigA_HHH"/>
</dbReference>
<evidence type="ECO:0000256" key="12">
    <source>
        <dbReference type="ARBA" id="ARBA00034005"/>
    </source>
</evidence>
<reference evidence="16 17" key="1">
    <citation type="submission" date="2018-09" db="EMBL/GenBank/DDBJ databases">
        <title>Discovery and Ecogenomic Context for Candidatus Cryosericales, a Global Caldiserica Order Active in Thawing Permafrost.</title>
        <authorList>
            <person name="Martinez M.A."/>
            <person name="Woodcroft B.J."/>
            <person name="Ignacio Espinoza J.C."/>
            <person name="Zayed A."/>
            <person name="Singleton C.M."/>
            <person name="Boyd J."/>
            <person name="Li Y.-F."/>
            <person name="Purvine S."/>
            <person name="Maughan H."/>
            <person name="Hodgkins S.B."/>
            <person name="Anderson D."/>
            <person name="Sederholm M."/>
            <person name="Temperton B."/>
            <person name="Saleska S.R."/>
            <person name="Tyson G.W."/>
            <person name="Rich V.I."/>
        </authorList>
    </citation>
    <scope>NUCLEOTIDE SEQUENCE [LARGE SCALE GENOMIC DNA]</scope>
    <source>
        <strain evidence="16 17">SMC7</strain>
    </source>
</reference>
<name>A0A398D779_9BACT</name>
<keyword evidence="4 14" id="KW-0436">Ligase</keyword>
<dbReference type="SMART" id="SM00292">
    <property type="entry name" value="BRCT"/>
    <property type="match status" value="1"/>
</dbReference>
<evidence type="ECO:0000256" key="14">
    <source>
        <dbReference type="HAMAP-Rule" id="MF_01588"/>
    </source>
</evidence>
<dbReference type="Pfam" id="PF12826">
    <property type="entry name" value="HHH_2"/>
    <property type="match status" value="1"/>
</dbReference>
<comment type="catalytic activity">
    <reaction evidence="12 14">
        <text>NAD(+) + (deoxyribonucleotide)n-3'-hydroxyl + 5'-phospho-(deoxyribonucleotide)m = (deoxyribonucleotide)n+m + AMP + beta-nicotinamide D-nucleotide.</text>
        <dbReference type="EC" id="6.5.1.2"/>
    </reaction>
</comment>
<comment type="function">
    <text evidence="1 14">DNA ligase that catalyzes the formation of phosphodiester linkages between 5'-phosphoryl and 3'-hydroxyl groups in double-stranded DNA using NAD as a coenzyme and as the energy source for the reaction. It is essential for DNA replication and repair of damaged DNA.</text>
</comment>
<evidence type="ECO:0000256" key="6">
    <source>
        <dbReference type="ARBA" id="ARBA00022723"/>
    </source>
</evidence>
<feature type="binding site" evidence="14">
    <location>
        <position position="435"/>
    </location>
    <ligand>
        <name>Zn(2+)</name>
        <dbReference type="ChEBI" id="CHEBI:29105"/>
    </ligand>
</feature>
<evidence type="ECO:0000256" key="5">
    <source>
        <dbReference type="ARBA" id="ARBA00022705"/>
    </source>
</evidence>
<dbReference type="InterPro" id="IPR036420">
    <property type="entry name" value="BRCT_dom_sf"/>
</dbReference>
<evidence type="ECO:0000256" key="10">
    <source>
        <dbReference type="ARBA" id="ARBA00023027"/>
    </source>
</evidence>
<feature type="binding site" evidence="14">
    <location>
        <position position="430"/>
    </location>
    <ligand>
        <name>Zn(2+)</name>
        <dbReference type="ChEBI" id="CHEBI:29105"/>
    </ligand>
</feature>
<keyword evidence="8 14" id="KW-0862">Zinc</keyword>
<comment type="cofactor">
    <cofactor evidence="14">
        <name>Mg(2+)</name>
        <dbReference type="ChEBI" id="CHEBI:18420"/>
    </cofactor>
    <cofactor evidence="14">
        <name>Mn(2+)</name>
        <dbReference type="ChEBI" id="CHEBI:29035"/>
    </cofactor>
</comment>
<dbReference type="GO" id="GO:0006260">
    <property type="term" value="P:DNA replication"/>
    <property type="evidence" value="ECO:0007669"/>
    <property type="project" value="UniProtKB-KW"/>
</dbReference>
<dbReference type="Pfam" id="PF14520">
    <property type="entry name" value="HHH_5"/>
    <property type="match status" value="1"/>
</dbReference>
<evidence type="ECO:0000256" key="2">
    <source>
        <dbReference type="ARBA" id="ARBA00012722"/>
    </source>
</evidence>
<feature type="binding site" evidence="14">
    <location>
        <position position="138"/>
    </location>
    <ligand>
        <name>NAD(+)</name>
        <dbReference type="ChEBI" id="CHEBI:57540"/>
    </ligand>
</feature>
<evidence type="ECO:0000259" key="15">
    <source>
        <dbReference type="PROSITE" id="PS50172"/>
    </source>
</evidence>
<dbReference type="InterPro" id="IPR004150">
    <property type="entry name" value="NAD_DNA_ligase_OB"/>
</dbReference>
<dbReference type="FunFam" id="1.10.150.20:FF:000007">
    <property type="entry name" value="DNA ligase"/>
    <property type="match status" value="1"/>
</dbReference>
<protein>
    <recommendedName>
        <fullName evidence="3 14">DNA ligase</fullName>
        <ecNumber evidence="2 14">6.5.1.2</ecNumber>
    </recommendedName>
    <alternativeName>
        <fullName evidence="14">Polydeoxyribonucleotide synthase [NAD(+)]</fullName>
    </alternativeName>
</protein>
<feature type="active site" description="N6-AMP-lysine intermediate" evidence="14">
    <location>
        <position position="117"/>
    </location>
</feature>
<accession>A0A398D779</accession>
<keyword evidence="5 14" id="KW-0235">DNA replication</keyword>
<dbReference type="PANTHER" id="PTHR23389:SF9">
    <property type="entry name" value="DNA LIGASE"/>
    <property type="match status" value="1"/>
</dbReference>
<keyword evidence="7 14" id="KW-0227">DNA damage</keyword>
<dbReference type="EC" id="6.5.1.2" evidence="2 14"/>
<keyword evidence="14" id="KW-0464">Manganese</keyword>
<comment type="similarity">
    <text evidence="13 14">Belongs to the NAD-dependent DNA ligase family. LigA subfamily.</text>
</comment>
<keyword evidence="9 14" id="KW-0460">Magnesium</keyword>
<dbReference type="GO" id="GO:0005829">
    <property type="term" value="C:cytosol"/>
    <property type="evidence" value="ECO:0007669"/>
    <property type="project" value="TreeGrafter"/>
</dbReference>
<dbReference type="CDD" id="cd00114">
    <property type="entry name" value="LIGANc"/>
    <property type="match status" value="1"/>
</dbReference>
<dbReference type="OrthoDB" id="9759736at2"/>
<dbReference type="Pfam" id="PF03119">
    <property type="entry name" value="DNA_ligase_ZBD"/>
    <property type="match status" value="1"/>
</dbReference>
<dbReference type="InterPro" id="IPR013840">
    <property type="entry name" value="DNAligase_N"/>
</dbReference>
<dbReference type="InterPro" id="IPR012340">
    <property type="entry name" value="NA-bd_OB-fold"/>
</dbReference>
<dbReference type="FunFam" id="1.10.150.20:FF:000006">
    <property type="entry name" value="DNA ligase"/>
    <property type="match status" value="1"/>
</dbReference>
<organism evidence="16 17">
    <name type="scientific">Candidatus Cryosericum terrychapinii</name>
    <dbReference type="NCBI Taxonomy" id="2290919"/>
    <lineage>
        <taxon>Bacteria</taxon>
        <taxon>Pseudomonadati</taxon>
        <taxon>Caldisericota/Cryosericota group</taxon>
        <taxon>Candidatus Cryosericota</taxon>
        <taxon>Candidatus Cryosericia</taxon>
        <taxon>Candidatus Cryosericales</taxon>
        <taxon>Candidatus Cryosericaceae</taxon>
        <taxon>Candidatus Cryosericum</taxon>
    </lineage>
</organism>
<feature type="binding site" evidence="14">
    <location>
        <position position="415"/>
    </location>
    <ligand>
        <name>Zn(2+)</name>
        <dbReference type="ChEBI" id="CHEBI:29105"/>
    </ligand>
</feature>
<dbReference type="CDD" id="cd17748">
    <property type="entry name" value="BRCT_DNA_ligase_like"/>
    <property type="match status" value="1"/>
</dbReference>
<evidence type="ECO:0000256" key="13">
    <source>
        <dbReference type="ARBA" id="ARBA00060881"/>
    </source>
</evidence>
<dbReference type="InterPro" id="IPR001679">
    <property type="entry name" value="DNA_ligase"/>
</dbReference>